<evidence type="ECO:0000256" key="1">
    <source>
        <dbReference type="SAM" id="MobiDB-lite"/>
    </source>
</evidence>
<dbReference type="Gramene" id="ORUFI11G11780.1">
    <property type="protein sequence ID" value="ORUFI11G11780.1"/>
    <property type="gene ID" value="ORUFI11G11780"/>
</dbReference>
<proteinExistence type="predicted"/>
<name>A0A0E0R7I2_ORYRU</name>
<feature type="compositionally biased region" description="Basic and acidic residues" evidence="1">
    <location>
        <begin position="64"/>
        <end position="83"/>
    </location>
</feature>
<dbReference type="EnsemblPlants" id="ORUFI11G11780.1">
    <property type="protein sequence ID" value="ORUFI11G11780.1"/>
    <property type="gene ID" value="ORUFI11G11780"/>
</dbReference>
<dbReference type="Proteomes" id="UP000008022">
    <property type="component" value="Unassembled WGS sequence"/>
</dbReference>
<accession>A0A0E0R7I2</accession>
<feature type="region of interest" description="Disordered" evidence="1">
    <location>
        <begin position="61"/>
        <end position="110"/>
    </location>
</feature>
<sequence length="125" mass="13420">MDTGNSARLTATHKPGAAVSSPLTTSHPHPHRRCPSLPIVGALSPIPIPVASAPSLPVVGATSHDLERGRRRNTRAERGDLGMKRAGRNRAAKTRLSNAPCPRFSTPPHLDSIEERVTKFGHMRS</sequence>
<feature type="region of interest" description="Disordered" evidence="1">
    <location>
        <begin position="1"/>
        <end position="36"/>
    </location>
</feature>
<reference evidence="3" key="1">
    <citation type="submission" date="2013-06" db="EMBL/GenBank/DDBJ databases">
        <authorList>
            <person name="Zhao Q."/>
        </authorList>
    </citation>
    <scope>NUCLEOTIDE SEQUENCE</scope>
    <source>
        <strain evidence="3">cv. W1943</strain>
    </source>
</reference>
<dbReference type="AlphaFoldDB" id="A0A0E0R7I2"/>
<reference evidence="2" key="2">
    <citation type="submission" date="2015-06" db="UniProtKB">
        <authorList>
            <consortium name="EnsemblPlants"/>
        </authorList>
    </citation>
    <scope>IDENTIFICATION</scope>
</reference>
<organism evidence="2 3">
    <name type="scientific">Oryza rufipogon</name>
    <name type="common">Brownbeard rice</name>
    <name type="synonym">Asian wild rice</name>
    <dbReference type="NCBI Taxonomy" id="4529"/>
    <lineage>
        <taxon>Eukaryota</taxon>
        <taxon>Viridiplantae</taxon>
        <taxon>Streptophyta</taxon>
        <taxon>Embryophyta</taxon>
        <taxon>Tracheophyta</taxon>
        <taxon>Spermatophyta</taxon>
        <taxon>Magnoliopsida</taxon>
        <taxon>Liliopsida</taxon>
        <taxon>Poales</taxon>
        <taxon>Poaceae</taxon>
        <taxon>BOP clade</taxon>
        <taxon>Oryzoideae</taxon>
        <taxon>Oryzeae</taxon>
        <taxon>Oryzinae</taxon>
        <taxon>Oryza</taxon>
    </lineage>
</organism>
<dbReference type="HOGENOM" id="CLU_1996354_0_0_1"/>
<keyword evidence="3" id="KW-1185">Reference proteome</keyword>
<evidence type="ECO:0000313" key="2">
    <source>
        <dbReference type="EnsemblPlants" id="ORUFI11G11780.1"/>
    </source>
</evidence>
<evidence type="ECO:0000313" key="3">
    <source>
        <dbReference type="Proteomes" id="UP000008022"/>
    </source>
</evidence>
<protein>
    <submittedName>
        <fullName evidence="2">Uncharacterized protein</fullName>
    </submittedName>
</protein>